<keyword evidence="3" id="KW-1185">Reference proteome</keyword>
<reference evidence="2 3" key="1">
    <citation type="submission" date="2017-04" db="EMBL/GenBank/DDBJ databases">
        <title>Draft genome sequence of Tuber borchii Vittad., a whitish edible truffle.</title>
        <authorList>
            <consortium name="DOE Joint Genome Institute"/>
            <person name="Murat C."/>
            <person name="Kuo A."/>
            <person name="Barry K.W."/>
            <person name="Clum A."/>
            <person name="Dockter R.B."/>
            <person name="Fauchery L."/>
            <person name="Iotti M."/>
            <person name="Kohler A."/>
            <person name="Labutti K."/>
            <person name="Lindquist E.A."/>
            <person name="Lipzen A."/>
            <person name="Ohm R.A."/>
            <person name="Wang M."/>
            <person name="Grigoriev I.V."/>
            <person name="Zambonelli A."/>
            <person name="Martin F.M."/>
        </authorList>
    </citation>
    <scope>NUCLEOTIDE SEQUENCE [LARGE SCALE GENOMIC DNA]</scope>
    <source>
        <strain evidence="2 3">Tbo3840</strain>
    </source>
</reference>
<evidence type="ECO:0000313" key="3">
    <source>
        <dbReference type="Proteomes" id="UP000244722"/>
    </source>
</evidence>
<feature type="region of interest" description="Disordered" evidence="1">
    <location>
        <begin position="1"/>
        <end position="69"/>
    </location>
</feature>
<evidence type="ECO:0000313" key="2">
    <source>
        <dbReference type="EMBL" id="PUU76543.1"/>
    </source>
</evidence>
<evidence type="ECO:0000256" key="1">
    <source>
        <dbReference type="SAM" id="MobiDB-lite"/>
    </source>
</evidence>
<dbReference type="EMBL" id="NESQ01000184">
    <property type="protein sequence ID" value="PUU76543.1"/>
    <property type="molecule type" value="Genomic_DNA"/>
</dbReference>
<comment type="caution">
    <text evidence="2">The sequence shown here is derived from an EMBL/GenBank/DDBJ whole genome shotgun (WGS) entry which is preliminary data.</text>
</comment>
<organism evidence="2 3">
    <name type="scientific">Tuber borchii</name>
    <name type="common">White truffle</name>
    <dbReference type="NCBI Taxonomy" id="42251"/>
    <lineage>
        <taxon>Eukaryota</taxon>
        <taxon>Fungi</taxon>
        <taxon>Dikarya</taxon>
        <taxon>Ascomycota</taxon>
        <taxon>Pezizomycotina</taxon>
        <taxon>Pezizomycetes</taxon>
        <taxon>Pezizales</taxon>
        <taxon>Tuberaceae</taxon>
        <taxon>Tuber</taxon>
    </lineage>
</organism>
<gene>
    <name evidence="2" type="ORF">B9Z19DRAFT_1088049</name>
</gene>
<protein>
    <submittedName>
        <fullName evidence="2">Uncharacterized protein</fullName>
    </submittedName>
</protein>
<dbReference type="AlphaFoldDB" id="A0A2T6ZM39"/>
<sequence length="69" mass="7469">MSLRMETSTPPLTQPKDDSLLTKLTSPLPMQTSIVTMKPSLKSPASKNKSRKSKTGARPPTISSPWGIC</sequence>
<proteinExistence type="predicted"/>
<accession>A0A2T6ZM39</accession>
<feature type="compositionally biased region" description="Polar residues" evidence="1">
    <location>
        <begin position="1"/>
        <end position="11"/>
    </location>
</feature>
<name>A0A2T6ZM39_TUBBO</name>
<dbReference type="Proteomes" id="UP000244722">
    <property type="component" value="Unassembled WGS sequence"/>
</dbReference>
<feature type="compositionally biased region" description="Polar residues" evidence="1">
    <location>
        <begin position="22"/>
        <end position="35"/>
    </location>
</feature>